<dbReference type="STRING" id="92487.SAMN02745130_02684"/>
<name>A0A1T4XB72_9GAMM</name>
<proteinExistence type="predicted"/>
<keyword evidence="2" id="KW-1185">Reference proteome</keyword>
<protein>
    <submittedName>
        <fullName evidence="1">Uncharacterized protein</fullName>
    </submittedName>
</protein>
<evidence type="ECO:0000313" key="2">
    <source>
        <dbReference type="Proteomes" id="UP000190460"/>
    </source>
</evidence>
<sequence length="777" mass="87123">MIPASRLAVCLITAWLLHGCGGGSDNGDNNGGGGTDPAGTGKLVVSDPNSSAGFALANIPYTTLPATAAARRTGNTTQSGEYQYDTNEQVSFSLFNTQFAGISTKASINEDDLAVSYCKSHTTPNTCQYKVARNLQRLLLSVDSDQNFSNGISILTDFQQNPPAALDTEIDQFELALAKKLTSLGRSTASLFKPSLGINLESPQPEADEVGGQPLAFADLFRISRPFPEFSCTDIKYDAKGWPLEIPSSCDTQINSTFRTPTWATTLILRYLPYGSIPTGKYTVLYEGTGNLQYSGIANKLPNESQAGRDVIEITPELIKTRNAAGLRVQLKDIDSTNPVKNIRIVMPGGICEGHPFVRVEKESDCPAGQYRSFVDSLQADRNAIVFNPDYLRFVKDFKVLRTMNLMEMSPRASACDPLKDEPYRQCMLQEFSWNQRATMDQASWGGSFRTPLLQRYARGVPLEVVVALINTVNKDPWFNLPHNATNDYVTQFATYVRDHLNPHLKVHLEYTNEPWNGIFWGAMYVRMKGLALNLDTTEWRAGYKYYSNRSVEVFKIWHDIFGGAERLVRILNTYHPDEWMSRNMLTYNGNNQFVDALASAPYFQGCWDKNANVACADPAKNPLMVKDISSVDDLFTIIDNPNNPYGMAATLKWMTVQAKVAKDFNVDFYTYEGGQHLVVDNRDKTITAERRKSLLDLIRAANRDPRMAGRYSQLLNGWRDNGGKLFMLFTMPQSYHTFGTFGIKEHLNQARSEAPKYDMSMQFQEMQKKCWWTACE</sequence>
<reference evidence="1 2" key="1">
    <citation type="submission" date="2017-02" db="EMBL/GenBank/DDBJ databases">
        <authorList>
            <person name="Peterson S.W."/>
        </authorList>
    </citation>
    <scope>NUCLEOTIDE SEQUENCE [LARGE SCALE GENOMIC DNA]</scope>
    <source>
        <strain evidence="1 2">ATCC 49788</strain>
    </source>
</reference>
<dbReference type="Proteomes" id="UP000190460">
    <property type="component" value="Unassembled WGS sequence"/>
</dbReference>
<dbReference type="AlphaFoldDB" id="A0A1T4XB72"/>
<dbReference type="EMBL" id="FUYB01000014">
    <property type="protein sequence ID" value="SKA86161.1"/>
    <property type="molecule type" value="Genomic_DNA"/>
</dbReference>
<evidence type="ECO:0000313" key="1">
    <source>
        <dbReference type="EMBL" id="SKA86161.1"/>
    </source>
</evidence>
<dbReference type="OrthoDB" id="5619228at2"/>
<accession>A0A1T4XB72</accession>
<gene>
    <name evidence="1" type="ORF">SAMN02745130_02684</name>
</gene>
<dbReference type="RefSeq" id="WP_078923137.1">
    <property type="nucleotide sequence ID" value="NZ_FUYB01000014.1"/>
</dbReference>
<organism evidence="1 2">
    <name type="scientific">Thiothrix eikelboomii</name>
    <dbReference type="NCBI Taxonomy" id="92487"/>
    <lineage>
        <taxon>Bacteria</taxon>
        <taxon>Pseudomonadati</taxon>
        <taxon>Pseudomonadota</taxon>
        <taxon>Gammaproteobacteria</taxon>
        <taxon>Thiotrichales</taxon>
        <taxon>Thiotrichaceae</taxon>
        <taxon>Thiothrix</taxon>
    </lineage>
</organism>